<dbReference type="SUPFAM" id="SSF56037">
    <property type="entry name" value="PheT/TilS domain"/>
    <property type="match status" value="1"/>
</dbReference>
<gene>
    <name evidence="15" type="primary">pheT</name>
    <name evidence="20" type="ORF">C7460_12835</name>
</gene>
<keyword evidence="9 15" id="KW-0067">ATP-binding</keyword>
<dbReference type="Gene3D" id="2.40.50.140">
    <property type="entry name" value="Nucleic acid-binding proteins"/>
    <property type="match status" value="1"/>
</dbReference>
<evidence type="ECO:0000259" key="17">
    <source>
        <dbReference type="PROSITE" id="PS50886"/>
    </source>
</evidence>
<evidence type="ECO:0000313" key="20">
    <source>
        <dbReference type="EMBL" id="RED92818.1"/>
    </source>
</evidence>
<evidence type="ECO:0000256" key="13">
    <source>
        <dbReference type="ARBA" id="ARBA00023146"/>
    </source>
</evidence>
<dbReference type="Pfam" id="PF03483">
    <property type="entry name" value="B3_4"/>
    <property type="match status" value="1"/>
</dbReference>
<dbReference type="PROSITE" id="PS51483">
    <property type="entry name" value="B5"/>
    <property type="match status" value="1"/>
</dbReference>
<evidence type="ECO:0000256" key="16">
    <source>
        <dbReference type="PROSITE-ProRule" id="PRU00209"/>
    </source>
</evidence>
<dbReference type="InterPro" id="IPR036690">
    <property type="entry name" value="Fdx_antiC-bd_sf"/>
</dbReference>
<keyword evidence="13 15" id="KW-0030">Aminoacyl-tRNA synthetase</keyword>
<feature type="domain" description="TRNA-binding" evidence="17">
    <location>
        <begin position="42"/>
        <end position="155"/>
    </location>
</feature>
<dbReference type="SUPFAM" id="SSF54991">
    <property type="entry name" value="Anticodon-binding domain of PheRS"/>
    <property type="match status" value="1"/>
</dbReference>
<dbReference type="Pfam" id="PF03484">
    <property type="entry name" value="B5"/>
    <property type="match status" value="1"/>
</dbReference>
<dbReference type="CDD" id="cd02796">
    <property type="entry name" value="tRNA_bind_bactPheRS"/>
    <property type="match status" value="1"/>
</dbReference>
<protein>
    <recommendedName>
        <fullName evidence="15">Phenylalanine--tRNA ligase beta subunit</fullName>
        <ecNumber evidence="15">6.1.1.20</ecNumber>
    </recommendedName>
    <alternativeName>
        <fullName evidence="15">Phenylalanyl-tRNA synthetase beta subunit</fullName>
        <shortName evidence="15">PheRS</shortName>
    </alternativeName>
</protein>
<dbReference type="FunFam" id="3.30.70.380:FF:000001">
    <property type="entry name" value="Phenylalanine--tRNA ligase beta subunit"/>
    <property type="match status" value="1"/>
</dbReference>
<comment type="catalytic activity">
    <reaction evidence="14 15">
        <text>tRNA(Phe) + L-phenylalanine + ATP = L-phenylalanyl-tRNA(Phe) + AMP + diphosphate + H(+)</text>
        <dbReference type="Rhea" id="RHEA:19413"/>
        <dbReference type="Rhea" id="RHEA-COMP:9668"/>
        <dbReference type="Rhea" id="RHEA-COMP:9699"/>
        <dbReference type="ChEBI" id="CHEBI:15378"/>
        <dbReference type="ChEBI" id="CHEBI:30616"/>
        <dbReference type="ChEBI" id="CHEBI:33019"/>
        <dbReference type="ChEBI" id="CHEBI:58095"/>
        <dbReference type="ChEBI" id="CHEBI:78442"/>
        <dbReference type="ChEBI" id="CHEBI:78531"/>
        <dbReference type="ChEBI" id="CHEBI:456215"/>
        <dbReference type="EC" id="6.1.1.20"/>
    </reaction>
</comment>
<dbReference type="Gene3D" id="3.30.930.10">
    <property type="entry name" value="Bira Bifunctional Protein, Domain 2"/>
    <property type="match status" value="1"/>
</dbReference>
<keyword evidence="10 15" id="KW-0460">Magnesium</keyword>
<keyword evidence="11 16" id="KW-0694">RNA-binding</keyword>
<keyword evidence="7 15" id="KW-0479">Metal-binding</keyword>
<evidence type="ECO:0000256" key="10">
    <source>
        <dbReference type="ARBA" id="ARBA00022842"/>
    </source>
</evidence>
<evidence type="ECO:0000256" key="4">
    <source>
        <dbReference type="ARBA" id="ARBA00022490"/>
    </source>
</evidence>
<dbReference type="Gene3D" id="3.30.56.10">
    <property type="match status" value="2"/>
</dbReference>
<feature type="binding site" evidence="15">
    <location>
        <position position="472"/>
    </location>
    <ligand>
        <name>Mg(2+)</name>
        <dbReference type="ChEBI" id="CHEBI:18420"/>
        <note>shared with alpha subunit</note>
    </ligand>
</feature>
<dbReference type="InterPro" id="IPR009061">
    <property type="entry name" value="DNA-bd_dom_put_sf"/>
</dbReference>
<evidence type="ECO:0000256" key="6">
    <source>
        <dbReference type="ARBA" id="ARBA00022598"/>
    </source>
</evidence>
<accession>A0A3D9KZ04</accession>
<evidence type="ECO:0000256" key="7">
    <source>
        <dbReference type="ARBA" id="ARBA00022723"/>
    </source>
</evidence>
<evidence type="ECO:0000256" key="9">
    <source>
        <dbReference type="ARBA" id="ARBA00022840"/>
    </source>
</evidence>
<keyword evidence="21" id="KW-1185">Reference proteome</keyword>
<name>A0A3D9KZ04_MARFU</name>
<dbReference type="FunFam" id="3.50.40.10:FF:000001">
    <property type="entry name" value="Phenylalanine--tRNA ligase beta subunit"/>
    <property type="match status" value="1"/>
</dbReference>
<keyword evidence="4 15" id="KW-0963">Cytoplasm</keyword>
<dbReference type="PANTHER" id="PTHR10947:SF0">
    <property type="entry name" value="PHENYLALANINE--TRNA LIGASE BETA SUBUNIT"/>
    <property type="match status" value="1"/>
</dbReference>
<dbReference type="FunFam" id="2.40.50.140:FF:000045">
    <property type="entry name" value="Phenylalanine--tRNA ligase beta subunit"/>
    <property type="match status" value="1"/>
</dbReference>
<dbReference type="InterPro" id="IPR004532">
    <property type="entry name" value="Phe-tRNA-ligase_IIc_bsu_bact"/>
</dbReference>
<dbReference type="GO" id="GO:0005524">
    <property type="term" value="F:ATP binding"/>
    <property type="evidence" value="ECO:0007669"/>
    <property type="project" value="UniProtKB-UniRule"/>
</dbReference>
<comment type="cofactor">
    <cofactor evidence="15">
        <name>Mg(2+)</name>
        <dbReference type="ChEBI" id="CHEBI:18420"/>
    </cofactor>
    <text evidence="15">Binds 2 magnesium ions per tetramer.</text>
</comment>
<comment type="caution">
    <text evidence="15">Lacks conserved residue(s) required for the propagation of feature annotation.</text>
</comment>
<dbReference type="SUPFAM" id="SSF46955">
    <property type="entry name" value="Putative DNA-binding domain"/>
    <property type="match status" value="1"/>
</dbReference>
<dbReference type="SMART" id="SM00874">
    <property type="entry name" value="B5"/>
    <property type="match status" value="1"/>
</dbReference>
<evidence type="ECO:0000256" key="5">
    <source>
        <dbReference type="ARBA" id="ARBA00022555"/>
    </source>
</evidence>
<dbReference type="OrthoDB" id="9805455at2"/>
<dbReference type="EC" id="6.1.1.20" evidence="15"/>
<dbReference type="PROSITE" id="PS50886">
    <property type="entry name" value="TRBD"/>
    <property type="match status" value="1"/>
</dbReference>
<dbReference type="PANTHER" id="PTHR10947">
    <property type="entry name" value="PHENYLALANYL-TRNA SYNTHETASE BETA CHAIN AND LEUCINE-RICH REPEAT-CONTAINING PROTEIN 47"/>
    <property type="match status" value="1"/>
</dbReference>
<feature type="binding site" evidence="15">
    <location>
        <position position="471"/>
    </location>
    <ligand>
        <name>Mg(2+)</name>
        <dbReference type="ChEBI" id="CHEBI:18420"/>
        <note>shared with alpha subunit</note>
    </ligand>
</feature>
<dbReference type="Gene3D" id="3.30.70.380">
    <property type="entry name" value="Ferrodoxin-fold anticodon-binding domain"/>
    <property type="match status" value="1"/>
</dbReference>
<dbReference type="SMART" id="SM00873">
    <property type="entry name" value="B3_4"/>
    <property type="match status" value="1"/>
</dbReference>
<comment type="caution">
    <text evidence="20">The sequence shown here is derived from an EMBL/GenBank/DDBJ whole genome shotgun (WGS) entry which is preliminary data.</text>
</comment>
<dbReference type="InterPro" id="IPR002547">
    <property type="entry name" value="tRNA-bd_dom"/>
</dbReference>
<dbReference type="NCBIfam" id="NF045760">
    <property type="entry name" value="YtpR"/>
    <property type="match status" value="1"/>
</dbReference>
<evidence type="ECO:0000256" key="8">
    <source>
        <dbReference type="ARBA" id="ARBA00022741"/>
    </source>
</evidence>
<dbReference type="SUPFAM" id="SSF50249">
    <property type="entry name" value="Nucleic acid-binding proteins"/>
    <property type="match status" value="1"/>
</dbReference>
<dbReference type="GO" id="GO:0000287">
    <property type="term" value="F:magnesium ion binding"/>
    <property type="evidence" value="ECO:0007669"/>
    <property type="project" value="UniProtKB-UniRule"/>
</dbReference>
<dbReference type="InterPro" id="IPR045060">
    <property type="entry name" value="Phe-tRNA-ligase_IIc_bsu"/>
</dbReference>
<dbReference type="Pfam" id="PF03147">
    <property type="entry name" value="FDX-ACB"/>
    <property type="match status" value="1"/>
</dbReference>
<dbReference type="Pfam" id="PF01588">
    <property type="entry name" value="tRNA_bind"/>
    <property type="match status" value="1"/>
</dbReference>
<dbReference type="AlphaFoldDB" id="A0A3D9KZ04"/>
<dbReference type="Pfam" id="PF17759">
    <property type="entry name" value="tRNA_synthFbeta"/>
    <property type="match status" value="1"/>
</dbReference>
<dbReference type="InterPro" id="IPR033714">
    <property type="entry name" value="tRNA_bind_bactPheRS"/>
</dbReference>
<organism evidence="20 21">
    <name type="scientific">Marinoscillum furvescens DSM 4134</name>
    <dbReference type="NCBI Taxonomy" id="1122208"/>
    <lineage>
        <taxon>Bacteria</taxon>
        <taxon>Pseudomonadati</taxon>
        <taxon>Bacteroidota</taxon>
        <taxon>Cytophagia</taxon>
        <taxon>Cytophagales</taxon>
        <taxon>Reichenbachiellaceae</taxon>
        <taxon>Marinoscillum</taxon>
    </lineage>
</organism>
<evidence type="ECO:0000256" key="11">
    <source>
        <dbReference type="ARBA" id="ARBA00022884"/>
    </source>
</evidence>
<dbReference type="SUPFAM" id="SSF55681">
    <property type="entry name" value="Class II aaRS and biotin synthetases"/>
    <property type="match status" value="1"/>
</dbReference>
<evidence type="ECO:0000259" key="19">
    <source>
        <dbReference type="PROSITE" id="PS51483"/>
    </source>
</evidence>
<dbReference type="GO" id="GO:0009328">
    <property type="term" value="C:phenylalanine-tRNA ligase complex"/>
    <property type="evidence" value="ECO:0007669"/>
    <property type="project" value="TreeGrafter"/>
</dbReference>
<comment type="subunit">
    <text evidence="3 15">Tetramer of two alpha and two beta subunits.</text>
</comment>
<keyword evidence="12 15" id="KW-0648">Protein biosynthesis</keyword>
<dbReference type="GO" id="GO:0000049">
    <property type="term" value="F:tRNA binding"/>
    <property type="evidence" value="ECO:0007669"/>
    <property type="project" value="UniProtKB-UniRule"/>
</dbReference>
<dbReference type="InterPro" id="IPR012340">
    <property type="entry name" value="NA-bd_OB-fold"/>
</dbReference>
<evidence type="ECO:0000313" key="21">
    <source>
        <dbReference type="Proteomes" id="UP000256779"/>
    </source>
</evidence>
<evidence type="ECO:0000259" key="18">
    <source>
        <dbReference type="PROSITE" id="PS51447"/>
    </source>
</evidence>
<dbReference type="Proteomes" id="UP000256779">
    <property type="component" value="Unassembled WGS sequence"/>
</dbReference>
<dbReference type="CDD" id="cd00769">
    <property type="entry name" value="PheRS_beta_core"/>
    <property type="match status" value="1"/>
</dbReference>
<sequence>MKISYNWLKDYIAINESPETIGDVLTQTGLEVEGIERVEKIPGGLNGLVVGEVKTCVPHSNADKLKVTTVDIGADELLPIVCGAPNVAQGQKVIVATVGTTIHPATGEPFKIKKAKIRGEVSQGMLCAEDEIGMGTSHDGLLILDTDKPNGTPIKELFETGEDFVFEIGLTPNRGDATGHLGAARDLRAYYNRPLLFAEEAPKPIKENQPIEVYVEDPVACPRYSGVTIRNIKVGPSPDWLQWRLKAIGLSPINNIVDITNYVMMSLGQPMHAFDAAQVKGNKVVVKSLPQGTKFTTLDEVERKLDAEDLMICNESDGMCIAGVFGGIDSGVKDSTTSIFLESAYFSADHVRATAMRHSLSTDASFRFERGTDPEMTLPALHMAVDLILKLAGGEVASEYVDIYPTPVEPVSIPTTFRNFHRLIGVDIPNERIIEILNLLDIDTKDITDEGFVAVVPAFRSEVTREADLVEEVLRIYGFNNVPLEESLSAGHLASFSEKEPYKLQENLSLFLAGKGYSEIQTNSLTNPKYFEDLKLGQDPVEILNKSSEELGYMKTSLLYTALESVRHNINRKIKNLKFFEFGKTYSTKEGKYTEQELLGVYLTGDDHEEHWISDPTPQSFYDLSGTTRAILSQLKIDTFETRPTQDDRFAYGLDIVLNNNTIGSLGLLKSSITKYYDIKQDVFYAEMQWAKLIKAAKVEKQFTPLSKYPEVRRDLSLVLDKKVSYDEIHRLAFKSEKKLLTRINVFSVYEGENLEEGKKSYALSFYLQDETKTLTDKVIDKVMNNLIRVFEKEIGAIIRK</sequence>
<dbReference type="HAMAP" id="MF_00283">
    <property type="entry name" value="Phe_tRNA_synth_beta1"/>
    <property type="match status" value="1"/>
</dbReference>
<dbReference type="InterPro" id="IPR020825">
    <property type="entry name" value="Phe-tRNA_synthase-like_B3/B4"/>
</dbReference>
<comment type="subcellular location">
    <subcellularLocation>
        <location evidence="1 15">Cytoplasm</location>
    </subcellularLocation>
</comment>
<feature type="binding site" evidence="15">
    <location>
        <position position="468"/>
    </location>
    <ligand>
        <name>Mg(2+)</name>
        <dbReference type="ChEBI" id="CHEBI:18420"/>
        <note>shared with alpha subunit</note>
    </ligand>
</feature>
<dbReference type="Gene3D" id="3.50.40.10">
    <property type="entry name" value="Phenylalanyl-trna Synthetase, Chain B, domain 3"/>
    <property type="match status" value="1"/>
</dbReference>
<dbReference type="GO" id="GO:0004826">
    <property type="term" value="F:phenylalanine-tRNA ligase activity"/>
    <property type="evidence" value="ECO:0007669"/>
    <property type="project" value="UniProtKB-UniRule"/>
</dbReference>
<comment type="similarity">
    <text evidence="2 15">Belongs to the phenylalanyl-tRNA synthetase beta subunit family. Type 1 subfamily.</text>
</comment>
<keyword evidence="8 15" id="KW-0547">Nucleotide-binding</keyword>
<dbReference type="NCBIfam" id="TIGR00472">
    <property type="entry name" value="pheT_bact"/>
    <property type="match status" value="1"/>
</dbReference>
<evidence type="ECO:0000256" key="3">
    <source>
        <dbReference type="ARBA" id="ARBA00011209"/>
    </source>
</evidence>
<evidence type="ECO:0000256" key="14">
    <source>
        <dbReference type="ARBA" id="ARBA00049255"/>
    </source>
</evidence>
<keyword evidence="6 15" id="KW-0436">Ligase</keyword>
<reference evidence="20 21" key="1">
    <citation type="submission" date="2018-07" db="EMBL/GenBank/DDBJ databases">
        <title>Genomic Encyclopedia of Type Strains, Phase IV (KMG-IV): sequencing the most valuable type-strain genomes for metagenomic binning, comparative biology and taxonomic classification.</title>
        <authorList>
            <person name="Goeker M."/>
        </authorList>
    </citation>
    <scope>NUCLEOTIDE SEQUENCE [LARGE SCALE GENOMIC DNA]</scope>
    <source>
        <strain evidence="20 21">DSM 4134</strain>
    </source>
</reference>
<evidence type="ECO:0000256" key="1">
    <source>
        <dbReference type="ARBA" id="ARBA00004496"/>
    </source>
</evidence>
<dbReference type="EMBL" id="QREG01000028">
    <property type="protein sequence ID" value="RED92818.1"/>
    <property type="molecule type" value="Genomic_DNA"/>
</dbReference>
<dbReference type="InterPro" id="IPR045864">
    <property type="entry name" value="aa-tRNA-synth_II/BPL/LPL"/>
</dbReference>
<feature type="domain" description="FDX-ACB" evidence="18">
    <location>
        <begin position="707"/>
        <end position="800"/>
    </location>
</feature>
<dbReference type="InterPro" id="IPR041616">
    <property type="entry name" value="PheRS_beta_core"/>
</dbReference>
<dbReference type="InterPro" id="IPR005121">
    <property type="entry name" value="Fdx_antiC-bd"/>
</dbReference>
<proteinExistence type="inferred from homology"/>
<keyword evidence="5 16" id="KW-0820">tRNA-binding</keyword>
<dbReference type="SMART" id="SM00896">
    <property type="entry name" value="FDX-ACB"/>
    <property type="match status" value="1"/>
</dbReference>
<dbReference type="InterPro" id="IPR005146">
    <property type="entry name" value="B3/B4_tRNA-bd"/>
</dbReference>
<evidence type="ECO:0000256" key="2">
    <source>
        <dbReference type="ARBA" id="ARBA00008653"/>
    </source>
</evidence>
<feature type="domain" description="B5" evidence="19">
    <location>
        <begin position="408"/>
        <end position="484"/>
    </location>
</feature>
<dbReference type="RefSeq" id="WP_115870110.1">
    <property type="nucleotide sequence ID" value="NZ_QREG01000028.1"/>
</dbReference>
<evidence type="ECO:0000256" key="15">
    <source>
        <dbReference type="HAMAP-Rule" id="MF_00283"/>
    </source>
</evidence>
<dbReference type="GO" id="GO:0006432">
    <property type="term" value="P:phenylalanyl-tRNA aminoacylation"/>
    <property type="evidence" value="ECO:0007669"/>
    <property type="project" value="UniProtKB-UniRule"/>
</dbReference>
<dbReference type="InterPro" id="IPR005147">
    <property type="entry name" value="tRNA_synthase_B5-dom"/>
</dbReference>
<dbReference type="PROSITE" id="PS51447">
    <property type="entry name" value="FDX_ACB"/>
    <property type="match status" value="1"/>
</dbReference>
<evidence type="ECO:0000256" key="12">
    <source>
        <dbReference type="ARBA" id="ARBA00022917"/>
    </source>
</evidence>